<feature type="region of interest" description="Disordered" evidence="1">
    <location>
        <begin position="56"/>
        <end position="80"/>
    </location>
</feature>
<sequence>MARFKDKVAIITGSSNGIGRETAILFASEGAKVTITGRNPQALEVLKISSNHSTNFLSNSNDVMKKNRPESSTREMRNGE</sequence>
<dbReference type="EMBL" id="JOJR01000068">
    <property type="protein sequence ID" value="RCN47042.1"/>
    <property type="molecule type" value="Genomic_DNA"/>
</dbReference>
<evidence type="ECO:0000313" key="3">
    <source>
        <dbReference type="Proteomes" id="UP000252519"/>
    </source>
</evidence>
<dbReference type="AlphaFoldDB" id="A0A368GRN7"/>
<keyword evidence="3" id="KW-1185">Reference proteome</keyword>
<comment type="caution">
    <text evidence="2">The sequence shown here is derived from an EMBL/GenBank/DDBJ whole genome shotgun (WGS) entry which is preliminary data.</text>
</comment>
<dbReference type="InterPro" id="IPR036291">
    <property type="entry name" value="NAD(P)-bd_dom_sf"/>
</dbReference>
<dbReference type="Proteomes" id="UP000252519">
    <property type="component" value="Unassembled WGS sequence"/>
</dbReference>
<dbReference type="PANTHER" id="PTHR44115:SF4">
    <property type="entry name" value="OXIDOREDUCTASE"/>
    <property type="match status" value="1"/>
</dbReference>
<evidence type="ECO:0008006" key="4">
    <source>
        <dbReference type="Google" id="ProtNLM"/>
    </source>
</evidence>
<dbReference type="Pfam" id="PF00106">
    <property type="entry name" value="adh_short"/>
    <property type="match status" value="1"/>
</dbReference>
<dbReference type="PANTHER" id="PTHR44115">
    <property type="entry name" value="PROTEIN CBG09704"/>
    <property type="match status" value="1"/>
</dbReference>
<proteinExistence type="predicted"/>
<protein>
    <recommendedName>
        <fullName evidence="4">Oxidoreductase, short chain dehydrogenase/reductase family protein</fullName>
    </recommendedName>
</protein>
<organism evidence="2 3">
    <name type="scientific">Ancylostoma caninum</name>
    <name type="common">Dog hookworm</name>
    <dbReference type="NCBI Taxonomy" id="29170"/>
    <lineage>
        <taxon>Eukaryota</taxon>
        <taxon>Metazoa</taxon>
        <taxon>Ecdysozoa</taxon>
        <taxon>Nematoda</taxon>
        <taxon>Chromadorea</taxon>
        <taxon>Rhabditida</taxon>
        <taxon>Rhabditina</taxon>
        <taxon>Rhabditomorpha</taxon>
        <taxon>Strongyloidea</taxon>
        <taxon>Ancylostomatidae</taxon>
        <taxon>Ancylostomatinae</taxon>
        <taxon>Ancylostoma</taxon>
    </lineage>
</organism>
<evidence type="ECO:0000256" key="1">
    <source>
        <dbReference type="SAM" id="MobiDB-lite"/>
    </source>
</evidence>
<dbReference type="InterPro" id="IPR002347">
    <property type="entry name" value="SDR_fam"/>
</dbReference>
<name>A0A368GRN7_ANCCA</name>
<evidence type="ECO:0000313" key="2">
    <source>
        <dbReference type="EMBL" id="RCN47042.1"/>
    </source>
</evidence>
<accession>A0A368GRN7</accession>
<feature type="compositionally biased region" description="Basic and acidic residues" evidence="1">
    <location>
        <begin position="63"/>
        <end position="80"/>
    </location>
</feature>
<dbReference type="SUPFAM" id="SSF51735">
    <property type="entry name" value="NAD(P)-binding Rossmann-fold domains"/>
    <property type="match status" value="1"/>
</dbReference>
<gene>
    <name evidence="2" type="ORF">ANCCAN_06873</name>
</gene>
<reference evidence="2 3" key="1">
    <citation type="submission" date="2014-10" db="EMBL/GenBank/DDBJ databases">
        <title>Draft genome of the hookworm Ancylostoma caninum.</title>
        <authorList>
            <person name="Mitreva M."/>
        </authorList>
    </citation>
    <scope>NUCLEOTIDE SEQUENCE [LARGE SCALE GENOMIC DNA]</scope>
    <source>
        <strain evidence="2 3">Baltimore</strain>
    </source>
</reference>
<dbReference type="OrthoDB" id="47007at2759"/>
<dbReference type="Gene3D" id="3.40.50.720">
    <property type="entry name" value="NAD(P)-binding Rossmann-like Domain"/>
    <property type="match status" value="1"/>
</dbReference>
<dbReference type="STRING" id="29170.A0A368GRN7"/>